<dbReference type="Proteomes" id="UP001201812">
    <property type="component" value="Unassembled WGS sequence"/>
</dbReference>
<name>A0AAD4R3J6_9BILA</name>
<comment type="caution">
    <text evidence="1">The sequence shown here is derived from an EMBL/GenBank/DDBJ whole genome shotgun (WGS) entry which is preliminary data.</text>
</comment>
<proteinExistence type="predicted"/>
<accession>A0AAD4R3J6</accession>
<evidence type="ECO:0000313" key="2">
    <source>
        <dbReference type="Proteomes" id="UP001201812"/>
    </source>
</evidence>
<reference evidence="1" key="1">
    <citation type="submission" date="2022-01" db="EMBL/GenBank/DDBJ databases">
        <title>Genome Sequence Resource for Two Populations of Ditylenchus destructor, the Migratory Endoparasitic Phytonematode.</title>
        <authorList>
            <person name="Zhang H."/>
            <person name="Lin R."/>
            <person name="Xie B."/>
        </authorList>
    </citation>
    <scope>NUCLEOTIDE SEQUENCE</scope>
    <source>
        <strain evidence="1">BazhouSP</strain>
    </source>
</reference>
<gene>
    <name evidence="1" type="ORF">DdX_12530</name>
</gene>
<keyword evidence="2" id="KW-1185">Reference proteome</keyword>
<organism evidence="1 2">
    <name type="scientific">Ditylenchus destructor</name>
    <dbReference type="NCBI Taxonomy" id="166010"/>
    <lineage>
        <taxon>Eukaryota</taxon>
        <taxon>Metazoa</taxon>
        <taxon>Ecdysozoa</taxon>
        <taxon>Nematoda</taxon>
        <taxon>Chromadorea</taxon>
        <taxon>Rhabditida</taxon>
        <taxon>Tylenchina</taxon>
        <taxon>Tylenchomorpha</taxon>
        <taxon>Sphaerularioidea</taxon>
        <taxon>Anguinidae</taxon>
        <taxon>Anguininae</taxon>
        <taxon>Ditylenchus</taxon>
    </lineage>
</organism>
<sequence length="95" mass="10701">MRSHFRHLAIDPSGSTVWTHLEGGLLGCPRSGNDSPLEYLLFPLCHIIPRHPSVSRGLLEFCELISGKEMDFGKAYVKYYNHRKTGEPCKEVGIC</sequence>
<dbReference type="EMBL" id="JAKKPZ010000042">
    <property type="protein sequence ID" value="KAI1707156.1"/>
    <property type="molecule type" value="Genomic_DNA"/>
</dbReference>
<protein>
    <submittedName>
        <fullName evidence="1">Uncharacterized protein</fullName>
    </submittedName>
</protein>
<dbReference type="AlphaFoldDB" id="A0AAD4R3J6"/>
<evidence type="ECO:0000313" key="1">
    <source>
        <dbReference type="EMBL" id="KAI1707156.1"/>
    </source>
</evidence>